<dbReference type="SUPFAM" id="SSF49299">
    <property type="entry name" value="PKD domain"/>
    <property type="match status" value="1"/>
</dbReference>
<dbReference type="CDD" id="cd00146">
    <property type="entry name" value="PKD"/>
    <property type="match status" value="1"/>
</dbReference>
<dbReference type="InterPro" id="IPR035986">
    <property type="entry name" value="PKD_dom_sf"/>
</dbReference>
<dbReference type="Gene3D" id="2.60.40.10">
    <property type="entry name" value="Immunoglobulins"/>
    <property type="match status" value="1"/>
</dbReference>
<name>A0A173MQD3_9BACT</name>
<dbReference type="KEGG" id="fln:FLA_5599"/>
<sequence>MRLSPQLLLPLAFCCMQRVTAQAPDTALAQIQAQTEDNRVKLQAVLRPLRQVAGAPEAFYSYFWELGDGSFSFAKEPQHVYKDTGTYNIRLFATNNYDDGKKPRSLPRPVKVKTKTILAANTPATFFSGEGALEMKANCMPLPGEDMVVVLGYRNKKTSTPVNGSVMLLYNEKQFAQSSFDMADARTYHQERKIGMDSLWAYAGWQPDNGKEKAGLFTASAPYYEKPVARTQLMQALKQEINTFQTQNVYRVEQVQQQEERFMFLQLNTLPEMIKDTNAVVTITGLFIPDDPALEMERFNLELPIVASHDPNKMMLKNSRMNYRVTGKSRDIVYKVRFQNTGKGPAKKVAVTVVVPGMLNTGTVELVESKPACRWCDSAYAGGSCIDTIIHKDSVQFVFSNIYLPGTLQDGVNDPDSTMGYIKYKLHFGKGMVKRSFVSSASIVFDKNEPIYTNRSTGRFKKGVSPGVILGYGFLPGDKPDIGNRNTTLGVTLSEYAPYKRYWQWELFVQRQSSYEHFIARRDGGDTLIDNRDYKLIYRERYNKVRVATIEVVPLSLRYNFNSWLGAGTGVLVSATLHKTTRQMYRAVIDPATQGAPALADKEETSTTNSFDTWRGALFADVQVGRVRVGPSIGFRFLQYTNPAYQVLMAYASWKF</sequence>
<dbReference type="PROSITE" id="PS50093">
    <property type="entry name" value="PKD"/>
    <property type="match status" value="1"/>
</dbReference>
<protein>
    <recommendedName>
        <fullName evidence="1">PKD domain-containing protein</fullName>
    </recommendedName>
</protein>
<feature type="domain" description="PKD" evidence="1">
    <location>
        <begin position="53"/>
        <end position="96"/>
    </location>
</feature>
<organism evidence="2 3">
    <name type="scientific">Filimonas lacunae</name>
    <dbReference type="NCBI Taxonomy" id="477680"/>
    <lineage>
        <taxon>Bacteria</taxon>
        <taxon>Pseudomonadati</taxon>
        <taxon>Bacteroidota</taxon>
        <taxon>Chitinophagia</taxon>
        <taxon>Chitinophagales</taxon>
        <taxon>Chitinophagaceae</taxon>
        <taxon>Filimonas</taxon>
    </lineage>
</organism>
<dbReference type="Pfam" id="PF25233">
    <property type="entry name" value="DUF7849"/>
    <property type="match status" value="1"/>
</dbReference>
<reference evidence="3" key="1">
    <citation type="submission" date="2017-01" db="EMBL/GenBank/DDBJ databases">
        <authorList>
            <person name="Varghese N."/>
            <person name="Submissions S."/>
        </authorList>
    </citation>
    <scope>NUCLEOTIDE SEQUENCE [LARGE SCALE GENOMIC DNA]</scope>
    <source>
        <strain evidence="3">DSM 21054</strain>
    </source>
</reference>
<dbReference type="InterPro" id="IPR055353">
    <property type="entry name" value="DUF7619"/>
</dbReference>
<accession>A0A173MQD3</accession>
<dbReference type="Pfam" id="PF18911">
    <property type="entry name" value="PKD_4"/>
    <property type="match status" value="1"/>
</dbReference>
<dbReference type="InterPro" id="IPR057171">
    <property type="entry name" value="DUF7849"/>
</dbReference>
<evidence type="ECO:0000313" key="3">
    <source>
        <dbReference type="Proteomes" id="UP000186917"/>
    </source>
</evidence>
<dbReference type="InterPro" id="IPR000601">
    <property type="entry name" value="PKD_dom"/>
</dbReference>
<evidence type="ECO:0000259" key="1">
    <source>
        <dbReference type="PROSITE" id="PS50093"/>
    </source>
</evidence>
<gene>
    <name evidence="2" type="ORF">SAMN05421788_101986</name>
</gene>
<proteinExistence type="predicted"/>
<dbReference type="Proteomes" id="UP000186917">
    <property type="component" value="Unassembled WGS sequence"/>
</dbReference>
<keyword evidence="3" id="KW-1185">Reference proteome</keyword>
<dbReference type="STRING" id="477680.SAMN05421788_101986"/>
<dbReference type="InterPro" id="IPR013783">
    <property type="entry name" value="Ig-like_fold"/>
</dbReference>
<dbReference type="AlphaFoldDB" id="A0A173MQD3"/>
<dbReference type="EMBL" id="FTOR01000001">
    <property type="protein sequence ID" value="SIS75031.1"/>
    <property type="molecule type" value="Genomic_DNA"/>
</dbReference>
<evidence type="ECO:0000313" key="2">
    <source>
        <dbReference type="EMBL" id="SIS75031.1"/>
    </source>
</evidence>
<dbReference type="Pfam" id="PF24595">
    <property type="entry name" value="DUF7619"/>
    <property type="match status" value="1"/>
</dbReference>